<protein>
    <submittedName>
        <fullName evidence="2">Uncharacterized protein</fullName>
    </submittedName>
</protein>
<gene>
    <name evidence="2" type="ORF">NCTC13229_04369</name>
</gene>
<reference evidence="2 3" key="1">
    <citation type="submission" date="2018-06" db="EMBL/GenBank/DDBJ databases">
        <authorList>
            <consortium name="Pathogen Informatics"/>
            <person name="Doyle S."/>
        </authorList>
    </citation>
    <scope>NUCLEOTIDE SEQUENCE [LARGE SCALE GENOMIC DNA]</scope>
    <source>
        <strain evidence="2 3">NCTC13229</strain>
    </source>
</reference>
<feature type="compositionally biased region" description="Basic and acidic residues" evidence="1">
    <location>
        <begin position="102"/>
        <end position="125"/>
    </location>
</feature>
<dbReference type="EMBL" id="UAUI01000020">
    <property type="protein sequence ID" value="SPZ40871.1"/>
    <property type="molecule type" value="Genomic_DNA"/>
</dbReference>
<dbReference type="AntiFam" id="ANF00178">
    <property type="entry name" value="Shadow ORF (opposite dhbF)"/>
</dbReference>
<proteinExistence type="predicted"/>
<dbReference type="Proteomes" id="UP000251211">
    <property type="component" value="Unassembled WGS sequence"/>
</dbReference>
<evidence type="ECO:0000313" key="2">
    <source>
        <dbReference type="EMBL" id="SPZ40871.1"/>
    </source>
</evidence>
<evidence type="ECO:0000256" key="1">
    <source>
        <dbReference type="SAM" id="MobiDB-lite"/>
    </source>
</evidence>
<sequence length="430" mass="47106">MVTAQVLFGVQIRVGLEVDLRHVACDTGIDVHCEVLHRTGGQHVEPADRRTEPNLVVEHHDVDRRPEKAATTTQNARITSYVLVPVPLVTQRSGQRQLRASHQVDGRRFVSDRESDRKDVGDHAARAAQPGGGACRDRQAQHHVVLAGQAGQECCDGGHGGCRERRPGFPVGQTLQCGCRSGGQRCAAHQRRRADLGRSPCEADRLGKIAAALGPVLAVRLEPARGAVARLFFDDLPQSTRGELGRRATLDRRGVQLRGAGHERHGTEAVEGDVVNSRVPEVAVVGDAQHCRADQPIVEEIDRIAVFGAHPRVGRGPRIRIGTEVEMRHLEAERLVDRLERLTVPLDDSEQSGTEFPEGGGSDTCEQADVEISDTDLDVLSDDDRNVAQQVLGEPHSTLSGGEWEQLGRGHDIRYHGVRKDRIRIEIVQR</sequence>
<organism evidence="2 3">
    <name type="scientific">Rhodococcus wratislaviensis</name>
    <name type="common">Tsukamurella wratislaviensis</name>
    <dbReference type="NCBI Taxonomy" id="44752"/>
    <lineage>
        <taxon>Bacteria</taxon>
        <taxon>Bacillati</taxon>
        <taxon>Actinomycetota</taxon>
        <taxon>Actinomycetes</taxon>
        <taxon>Mycobacteriales</taxon>
        <taxon>Nocardiaceae</taxon>
        <taxon>Rhodococcus</taxon>
    </lineage>
</organism>
<comment type="caution">
    <text evidence="2">The sequence shown here is derived from an EMBL/GenBank/DDBJ whole genome shotgun (WGS) entry which is preliminary data.</text>
</comment>
<evidence type="ECO:0000313" key="3">
    <source>
        <dbReference type="Proteomes" id="UP000251211"/>
    </source>
</evidence>
<feature type="region of interest" description="Disordered" evidence="1">
    <location>
        <begin position="346"/>
        <end position="365"/>
    </location>
</feature>
<accession>A0AB38FHB5</accession>
<dbReference type="AlphaFoldDB" id="A0AB38FHB5"/>
<name>A0AB38FHB5_RHOWR</name>
<feature type="region of interest" description="Disordered" evidence="1">
    <location>
        <begin position="98"/>
        <end position="135"/>
    </location>
</feature>